<dbReference type="EMBL" id="NMUH01002370">
    <property type="protein sequence ID" value="MQL99556.1"/>
    <property type="molecule type" value="Genomic_DNA"/>
</dbReference>
<dbReference type="GO" id="GO:1990817">
    <property type="term" value="F:poly(A) RNA polymerase activity"/>
    <property type="evidence" value="ECO:0007669"/>
    <property type="project" value="InterPro"/>
</dbReference>
<organism evidence="3 4">
    <name type="scientific">Colocasia esculenta</name>
    <name type="common">Wild taro</name>
    <name type="synonym">Arum esculentum</name>
    <dbReference type="NCBI Taxonomy" id="4460"/>
    <lineage>
        <taxon>Eukaryota</taxon>
        <taxon>Viridiplantae</taxon>
        <taxon>Streptophyta</taxon>
        <taxon>Embryophyta</taxon>
        <taxon>Tracheophyta</taxon>
        <taxon>Spermatophyta</taxon>
        <taxon>Magnoliopsida</taxon>
        <taxon>Liliopsida</taxon>
        <taxon>Araceae</taxon>
        <taxon>Aroideae</taxon>
        <taxon>Colocasieae</taxon>
        <taxon>Colocasia</taxon>
    </lineage>
</organism>
<feature type="domain" description="Polymerase nucleotidyl transferase" evidence="2">
    <location>
        <begin position="1384"/>
        <end position="1427"/>
    </location>
</feature>
<feature type="compositionally biased region" description="Polar residues" evidence="1">
    <location>
        <begin position="112"/>
        <end position="129"/>
    </location>
</feature>
<sequence>MTLRWWLGPHSTLIFKIKKKTKKLLPGRTKRGRTRVWCRLPFSRLFVRVGRSFRKIEGGVTSESKGSAPPPNGIVLYGSTPSEPVPPLPAGAPRPISRSPRGTSPVGCRTIRSGSSNSVPNSAGQSQASPAMASGSRQIMDALTAHIALYHSASLRPPPSNPNPRKAILRWFTSLSVHQRQASLTVVDPDFVKILMQMLSRLQTNGHGFFFLLPDLPSTSDPSLPSLCYRPSGGLLSRVSASDESARLISGSVRLFGSREGEPGAECSLDSMTVAEELVENAERFVAVMDGMSSGDFLGDVGSDVPQSAWQESEWLKGKGYYSVEAFVANKLEFALRFSWQDCHGGKNQRVVKSKDKIGIAALAANAFWRKKGCVDWWLGLDPGTRKKIARTFLCKGAKSLVKETIEERLTTINNESVSLRVGSKLPIRYGSNPCYQMASDLCCSIDPDFLLDVVPVSSGTKPCRLANHLNCLLVLKELSDIAVSCQNFECERETLLFSTFSSVYGVSDYILRRIRGFLMSLFTEYIKVELMGDSRLNEPLSKTEDTLAQGCRKGKKKCRNLKRPCSTPKLSRDREDGSTCIENCASKATPLMSIPTAEANGKTRPVGTSVQEKNPNNKALITEVEMEYALIADLKVDSRKKKRRKGAKNKRSCRKELTVEKSECNDVESVTPTSTVQNEVEKSLLSSESLTIAVISISSSVNGNVQPQSGCQDAENENVMRGTQADDSILVPCSTVYSPCAKHAQNSKKLIADDAFKNLPTCFQRDKNLPHELNPIDPIPINSTTSCGTTRNLVASSLRGASEGVVGSNLVERASSEWKHEAFCPEVEVEDHSLKFIIDGASQLPGPSKSFQVDANNEYEGNAKESSEDCTHTHSSFVGGAPYEWPSVSSLHLPSVHFHHLPPAADRLHLDVGHSWPSHIPQSFLSSTASHQPINVSAEGGCRRIIPSLIPPMSLDWPPMVRSCSRFSQSVSLNFDTLQNSRLQAPFCTSLTTRKIQRTGNEGERKYSGDILDRCDIKNSLEVVDDENYWVSEDEYDMHTFSGRDYNKFFGGGIMYWNTSDYVGSNLSRAPSHSSEDSSWTWYEADLNKAIDDMVGMPGLSGSHSTNGVTSPPAAPFCPPFDKLGPGQQSLGHAFPGNDTCGLQSPSSVADIKEEKMVLSLNNSGSGTEGVKGDSLPYPVLRPIIIPSISRKGSRSEFKISQDHKSPCVPSTRKDFPRIKRPPSPVVLCVPHAPRPPPPSPVGESRKHRGFPVVRSGSSSPRNWAMRTLHHEENTSAGAQVYLDGAEVVWASWENGKRAGTPMMQPVPGSLLQDRLIAISQLNRDQEHPDVALPVQPPESNCPNRMVTLSMMHSLLHEEIDYYCKKVSAENMIRKPYINWAVKRVTKSLQVLWPRSRTSVFGSNATGLALPSSDVDLVVCLPPVRNLEPIKEAGILEGRNGIKETCLQHGARYLANQDWVKSDSLKTIENTAIPLIMLIAEVPHDAIDSSAVASMAQTTEARSGLISDVANSLSHTNPCGTDGIPAPCTSKRAIDGSTSVKSIRVDISFKSPTHTGLQTTELVRKLTERFPASIPLALVLKQFLADRSLDRSYSGGLSSYCLCSGGSIAYGQAKGGGPCLLPPAAHSSIAYGQAKGGGPCCSQYDWSARRLLRLPSFLPLPVFPCETLAATLFFSFPVPCQPSFLSQPCLALTTTLPPPHLPMLFPPHTHFEHHRPPGTQCHLLKPYRSPLLPHSSSSAILPNHNPMHPSPLPLQASSLSGEQGHSLNSPVDGPSCHLPEPCDCPRPPFCLAINRHDHDVRQYARALNGQVDHPSTVRPCLFLAQPCCQVPVLAPSYPHCLQPLNTCSPQHRSFVPAWFLSSSLGSQVQASPDWVACGVLVPNDCPGREGSSHCRLPNHQDGNGRSPSFSTCSASFYHPTHGCVVDTLGSFTCQEPLS</sequence>
<dbReference type="GO" id="GO:0003729">
    <property type="term" value="F:mRNA binding"/>
    <property type="evidence" value="ECO:0007669"/>
    <property type="project" value="TreeGrafter"/>
</dbReference>
<dbReference type="Proteomes" id="UP000652761">
    <property type="component" value="Unassembled WGS sequence"/>
</dbReference>
<dbReference type="PANTHER" id="PTHR23092">
    <property type="entry name" value="POLY(A) RNA POLYMERASE"/>
    <property type="match status" value="1"/>
</dbReference>
<dbReference type="OrthoDB" id="273917at2759"/>
<dbReference type="InterPro" id="IPR045862">
    <property type="entry name" value="Trf4-like"/>
</dbReference>
<name>A0A843VWY0_COLES</name>
<dbReference type="GO" id="GO:0031123">
    <property type="term" value="P:RNA 3'-end processing"/>
    <property type="evidence" value="ECO:0007669"/>
    <property type="project" value="TreeGrafter"/>
</dbReference>
<feature type="region of interest" description="Disordered" evidence="1">
    <location>
        <begin position="1196"/>
        <end position="1262"/>
    </location>
</feature>
<dbReference type="GO" id="GO:0005730">
    <property type="term" value="C:nucleolus"/>
    <property type="evidence" value="ECO:0007669"/>
    <property type="project" value="TreeGrafter"/>
</dbReference>
<comment type="caution">
    <text evidence="3">The sequence shown here is derived from an EMBL/GenBank/DDBJ whole genome shotgun (WGS) entry which is preliminary data.</text>
</comment>
<protein>
    <recommendedName>
        <fullName evidence="2">Polymerase nucleotidyl transferase domain-containing protein</fullName>
    </recommendedName>
</protein>
<keyword evidence="4" id="KW-1185">Reference proteome</keyword>
<accession>A0A843VWY0</accession>
<feature type="region of interest" description="Disordered" evidence="1">
    <location>
        <begin position="1739"/>
        <end position="1771"/>
    </location>
</feature>
<feature type="compositionally biased region" description="Pro residues" evidence="1">
    <location>
        <begin position="83"/>
        <end position="92"/>
    </location>
</feature>
<feature type="region of interest" description="Disordered" evidence="1">
    <location>
        <begin position="58"/>
        <end position="135"/>
    </location>
</feature>
<evidence type="ECO:0000313" key="3">
    <source>
        <dbReference type="EMBL" id="MQL99556.1"/>
    </source>
</evidence>
<dbReference type="InterPro" id="IPR043519">
    <property type="entry name" value="NT_sf"/>
</dbReference>
<dbReference type="Gene3D" id="1.10.1410.10">
    <property type="match status" value="1"/>
</dbReference>
<proteinExistence type="predicted"/>
<dbReference type="GO" id="GO:0043634">
    <property type="term" value="P:polyadenylation-dependent ncRNA catabolic process"/>
    <property type="evidence" value="ECO:0007669"/>
    <property type="project" value="TreeGrafter"/>
</dbReference>
<evidence type="ECO:0000259" key="2">
    <source>
        <dbReference type="Pfam" id="PF01909"/>
    </source>
</evidence>
<gene>
    <name evidence="3" type="ORF">Taro_032283</name>
</gene>
<dbReference type="GO" id="GO:0031499">
    <property type="term" value="C:TRAMP complex"/>
    <property type="evidence" value="ECO:0007669"/>
    <property type="project" value="TreeGrafter"/>
</dbReference>
<reference evidence="3" key="1">
    <citation type="submission" date="2017-07" db="EMBL/GenBank/DDBJ databases">
        <title>Taro Niue Genome Assembly and Annotation.</title>
        <authorList>
            <person name="Atibalentja N."/>
            <person name="Keating K."/>
            <person name="Fields C.J."/>
        </authorList>
    </citation>
    <scope>NUCLEOTIDE SEQUENCE</scope>
    <source>
        <strain evidence="3">Niue_2</strain>
        <tissue evidence="3">Leaf</tissue>
    </source>
</reference>
<dbReference type="SUPFAM" id="SSF81301">
    <property type="entry name" value="Nucleotidyltransferase"/>
    <property type="match status" value="1"/>
</dbReference>
<evidence type="ECO:0000313" key="4">
    <source>
        <dbReference type="Proteomes" id="UP000652761"/>
    </source>
</evidence>
<dbReference type="PANTHER" id="PTHR23092:SF48">
    <property type="entry name" value="NUCLEOTIDYLTRANSFERASE FAMILY PROTEIN"/>
    <property type="match status" value="1"/>
</dbReference>
<dbReference type="Pfam" id="PF01909">
    <property type="entry name" value="NTP_transf_2"/>
    <property type="match status" value="1"/>
</dbReference>
<dbReference type="InterPro" id="IPR002934">
    <property type="entry name" value="Polymerase_NTP_transf_dom"/>
</dbReference>
<feature type="compositionally biased region" description="Basic and acidic residues" evidence="1">
    <location>
        <begin position="1196"/>
        <end position="1219"/>
    </location>
</feature>
<evidence type="ECO:0000256" key="1">
    <source>
        <dbReference type="SAM" id="MobiDB-lite"/>
    </source>
</evidence>
<dbReference type="Gene3D" id="3.30.460.10">
    <property type="entry name" value="Beta Polymerase, domain 2"/>
    <property type="match status" value="1"/>
</dbReference>